<feature type="domain" description="Integrase catalytic" evidence="2">
    <location>
        <begin position="1"/>
        <end position="146"/>
    </location>
</feature>
<proteinExistence type="predicted"/>
<comment type="caution">
    <text evidence="3">The sequence shown here is derived from an EMBL/GenBank/DDBJ whole genome shotgun (WGS) entry which is preliminary data.</text>
</comment>
<dbReference type="InterPro" id="IPR012337">
    <property type="entry name" value="RNaseH-like_sf"/>
</dbReference>
<dbReference type="EMBL" id="JACGWK010000010">
    <property type="protein sequence ID" value="KAL0331567.1"/>
    <property type="molecule type" value="Genomic_DNA"/>
</dbReference>
<dbReference type="AlphaFoldDB" id="A0AAW2MJX9"/>
<dbReference type="PANTHER" id="PTHR47266">
    <property type="entry name" value="ENDONUCLEASE-RELATED"/>
    <property type="match status" value="1"/>
</dbReference>
<organism evidence="3">
    <name type="scientific">Sesamum angustifolium</name>
    <dbReference type="NCBI Taxonomy" id="2727405"/>
    <lineage>
        <taxon>Eukaryota</taxon>
        <taxon>Viridiplantae</taxon>
        <taxon>Streptophyta</taxon>
        <taxon>Embryophyta</taxon>
        <taxon>Tracheophyta</taxon>
        <taxon>Spermatophyta</taxon>
        <taxon>Magnoliopsida</taxon>
        <taxon>eudicotyledons</taxon>
        <taxon>Gunneridae</taxon>
        <taxon>Pentapetalae</taxon>
        <taxon>asterids</taxon>
        <taxon>lamiids</taxon>
        <taxon>Lamiales</taxon>
        <taxon>Pedaliaceae</taxon>
        <taxon>Sesamum</taxon>
    </lineage>
</organism>
<dbReference type="InterPro" id="IPR036397">
    <property type="entry name" value="RNaseH_sf"/>
</dbReference>
<dbReference type="PROSITE" id="PS50994">
    <property type="entry name" value="INTEGRASE"/>
    <property type="match status" value="1"/>
</dbReference>
<feature type="compositionally biased region" description="Pro residues" evidence="1">
    <location>
        <begin position="334"/>
        <end position="343"/>
    </location>
</feature>
<dbReference type="GO" id="GO:0015074">
    <property type="term" value="P:DNA integration"/>
    <property type="evidence" value="ECO:0007669"/>
    <property type="project" value="InterPro"/>
</dbReference>
<dbReference type="SUPFAM" id="SSF53098">
    <property type="entry name" value="Ribonuclease H-like"/>
    <property type="match status" value="1"/>
</dbReference>
<dbReference type="GO" id="GO:0003676">
    <property type="term" value="F:nucleic acid binding"/>
    <property type="evidence" value="ECO:0007669"/>
    <property type="project" value="InterPro"/>
</dbReference>
<dbReference type="InterPro" id="IPR001584">
    <property type="entry name" value="Integrase_cat-core"/>
</dbReference>
<feature type="region of interest" description="Disordered" evidence="1">
    <location>
        <begin position="323"/>
        <end position="346"/>
    </location>
</feature>
<dbReference type="Gene3D" id="3.30.420.10">
    <property type="entry name" value="Ribonuclease H-like superfamily/Ribonuclease H"/>
    <property type="match status" value="1"/>
</dbReference>
<dbReference type="Pfam" id="PF00665">
    <property type="entry name" value="rve"/>
    <property type="match status" value="1"/>
</dbReference>
<gene>
    <name evidence="3" type="ORF">Sangu_1702200</name>
</gene>
<reference evidence="3" key="1">
    <citation type="submission" date="2020-06" db="EMBL/GenBank/DDBJ databases">
        <authorList>
            <person name="Li T."/>
            <person name="Hu X."/>
            <person name="Zhang T."/>
            <person name="Song X."/>
            <person name="Zhang H."/>
            <person name="Dai N."/>
            <person name="Sheng W."/>
            <person name="Hou X."/>
            <person name="Wei L."/>
        </authorList>
    </citation>
    <scope>NUCLEOTIDE SEQUENCE</scope>
    <source>
        <strain evidence="3">G01</strain>
        <tissue evidence="3">Leaf</tissue>
    </source>
</reference>
<protein>
    <recommendedName>
        <fullName evidence="2">Integrase catalytic domain-containing protein</fullName>
    </recommendedName>
</protein>
<accession>A0AAW2MJX9</accession>
<evidence type="ECO:0000256" key="1">
    <source>
        <dbReference type="SAM" id="MobiDB-lite"/>
    </source>
</evidence>
<dbReference type="InterPro" id="IPR052160">
    <property type="entry name" value="Gypsy_RT_Integrase-like"/>
</dbReference>
<name>A0AAW2MJX9_9LAMI</name>
<evidence type="ECO:0000313" key="3">
    <source>
        <dbReference type="EMBL" id="KAL0331567.1"/>
    </source>
</evidence>
<reference evidence="3" key="2">
    <citation type="journal article" date="2024" name="Plant">
        <title>Genomic evolution and insights into agronomic trait innovations of Sesamum species.</title>
        <authorList>
            <person name="Miao H."/>
            <person name="Wang L."/>
            <person name="Qu L."/>
            <person name="Liu H."/>
            <person name="Sun Y."/>
            <person name="Le M."/>
            <person name="Wang Q."/>
            <person name="Wei S."/>
            <person name="Zheng Y."/>
            <person name="Lin W."/>
            <person name="Duan Y."/>
            <person name="Cao H."/>
            <person name="Xiong S."/>
            <person name="Wang X."/>
            <person name="Wei L."/>
            <person name="Li C."/>
            <person name="Ma Q."/>
            <person name="Ju M."/>
            <person name="Zhao R."/>
            <person name="Li G."/>
            <person name="Mu C."/>
            <person name="Tian Q."/>
            <person name="Mei H."/>
            <person name="Zhang T."/>
            <person name="Gao T."/>
            <person name="Zhang H."/>
        </authorList>
    </citation>
    <scope>NUCLEOTIDE SEQUENCE</scope>
    <source>
        <strain evidence="3">G01</strain>
    </source>
</reference>
<sequence>MGPFPSSCGFSYKLLTVDYVSKWVEAKAIRTDDSVVVIGFVKSHIFNRFGVPRAIINDQGNHFCNRVVGTLFKKYVVHHHVETAYHPQTNGQAKVSNREVKSILEKMVSTGRKVWSLRLEDALWVYRTAYKTPTGMSPYRLAFVKACHLAVEIEHKAYWPVQKCNFDMGKAGMERLQLQELEELCLDAYENTRIYKEKTKAFHDSFILRKQFNHHRAPRLFRRSHHRHRCSKFCPVLPLPLRPQPPPLFFVTTTSSPLHHRNLAAAVVFFVAAHTTPFSLQHCCLSARVLLPPRRSHCRAPAVTIAVKATTAAAISLPTMVRPQAKGGQRETPLHPPQSPFLPPLHRCRRRPQPRLTLPLPHPTSNHSGILITKRLFQCFHRNPSNSGTGT</sequence>
<evidence type="ECO:0000259" key="2">
    <source>
        <dbReference type="PROSITE" id="PS50994"/>
    </source>
</evidence>